<gene>
    <name evidence="2" type="ORF">BU26DRAFT_506072</name>
</gene>
<proteinExistence type="predicted"/>
<dbReference type="InterPro" id="IPR001810">
    <property type="entry name" value="F-box_dom"/>
</dbReference>
<dbReference type="Proteomes" id="UP000800094">
    <property type="component" value="Unassembled WGS sequence"/>
</dbReference>
<dbReference type="GeneID" id="54580219"/>
<sequence length="333" mass="37597">MYLPTELHDEILQHLGKADLPAYRLICRDFASHGARPLFQRIRFKTSLPEFKRLARISTRPHLGSCVKLLVWDTNYCGYEAESLCEGLKTRELDWLLKGTSASQACTSQTDEQTLDDGKQPSIGSLGLFLFQAIFSGLPNLCKLYVLAADFPAQEYPQWRTGHSSEVEASNQDWYATREGYEKLSSSRSKRIVKSDGSYEVQIALLAARLAGCSMLELRGGYLNWRPFLQAYIWPPMEPFAHLTSLRLVLSLPSAQLAHRVLPGEISHTPSRGAMISLRNALHSATGLHALELQLDPQIWWQATDFQRPGLVLQDIVASTQQFPFLKELTLHR</sequence>
<protein>
    <recommendedName>
        <fullName evidence="1">F-box domain-containing protein</fullName>
    </recommendedName>
</protein>
<feature type="domain" description="F-box" evidence="1">
    <location>
        <begin position="1"/>
        <end position="42"/>
    </location>
</feature>
<evidence type="ECO:0000313" key="3">
    <source>
        <dbReference type="Proteomes" id="UP000800094"/>
    </source>
</evidence>
<name>A0A6A6ID84_9PLEO</name>
<dbReference type="AlphaFoldDB" id="A0A6A6ID84"/>
<dbReference type="PROSITE" id="PS50181">
    <property type="entry name" value="FBOX"/>
    <property type="match status" value="1"/>
</dbReference>
<evidence type="ECO:0000313" key="2">
    <source>
        <dbReference type="EMBL" id="KAF2248351.1"/>
    </source>
</evidence>
<dbReference type="OrthoDB" id="3780357at2759"/>
<dbReference type="InterPro" id="IPR036047">
    <property type="entry name" value="F-box-like_dom_sf"/>
</dbReference>
<organism evidence="2 3">
    <name type="scientific">Trematosphaeria pertusa</name>
    <dbReference type="NCBI Taxonomy" id="390896"/>
    <lineage>
        <taxon>Eukaryota</taxon>
        <taxon>Fungi</taxon>
        <taxon>Dikarya</taxon>
        <taxon>Ascomycota</taxon>
        <taxon>Pezizomycotina</taxon>
        <taxon>Dothideomycetes</taxon>
        <taxon>Pleosporomycetidae</taxon>
        <taxon>Pleosporales</taxon>
        <taxon>Massarineae</taxon>
        <taxon>Trematosphaeriaceae</taxon>
        <taxon>Trematosphaeria</taxon>
    </lineage>
</organism>
<dbReference type="RefSeq" id="XP_033683355.1">
    <property type="nucleotide sequence ID" value="XM_033826889.1"/>
</dbReference>
<evidence type="ECO:0000259" key="1">
    <source>
        <dbReference type="PROSITE" id="PS50181"/>
    </source>
</evidence>
<dbReference type="SUPFAM" id="SSF81383">
    <property type="entry name" value="F-box domain"/>
    <property type="match status" value="1"/>
</dbReference>
<reference evidence="2" key="1">
    <citation type="journal article" date="2020" name="Stud. Mycol.">
        <title>101 Dothideomycetes genomes: a test case for predicting lifestyles and emergence of pathogens.</title>
        <authorList>
            <person name="Haridas S."/>
            <person name="Albert R."/>
            <person name="Binder M."/>
            <person name="Bloem J."/>
            <person name="Labutti K."/>
            <person name="Salamov A."/>
            <person name="Andreopoulos B."/>
            <person name="Baker S."/>
            <person name="Barry K."/>
            <person name="Bills G."/>
            <person name="Bluhm B."/>
            <person name="Cannon C."/>
            <person name="Castanera R."/>
            <person name="Culley D."/>
            <person name="Daum C."/>
            <person name="Ezra D."/>
            <person name="Gonzalez J."/>
            <person name="Henrissat B."/>
            <person name="Kuo A."/>
            <person name="Liang C."/>
            <person name="Lipzen A."/>
            <person name="Lutzoni F."/>
            <person name="Magnuson J."/>
            <person name="Mondo S."/>
            <person name="Nolan M."/>
            <person name="Ohm R."/>
            <person name="Pangilinan J."/>
            <person name="Park H.-J."/>
            <person name="Ramirez L."/>
            <person name="Alfaro M."/>
            <person name="Sun H."/>
            <person name="Tritt A."/>
            <person name="Yoshinaga Y."/>
            <person name="Zwiers L.-H."/>
            <person name="Turgeon B."/>
            <person name="Goodwin S."/>
            <person name="Spatafora J."/>
            <person name="Crous P."/>
            <person name="Grigoriev I."/>
        </authorList>
    </citation>
    <scope>NUCLEOTIDE SEQUENCE</scope>
    <source>
        <strain evidence="2">CBS 122368</strain>
    </source>
</reference>
<dbReference type="EMBL" id="ML987196">
    <property type="protein sequence ID" value="KAF2248351.1"/>
    <property type="molecule type" value="Genomic_DNA"/>
</dbReference>
<accession>A0A6A6ID84</accession>
<keyword evidence="3" id="KW-1185">Reference proteome</keyword>